<evidence type="ECO:0000313" key="6">
    <source>
        <dbReference type="Proteomes" id="UP000822688"/>
    </source>
</evidence>
<feature type="domain" description="EF-hand" evidence="4">
    <location>
        <begin position="84"/>
        <end position="119"/>
    </location>
</feature>
<dbReference type="EMBL" id="CM026422">
    <property type="protein sequence ID" value="KAG0587905.1"/>
    <property type="molecule type" value="Genomic_DNA"/>
</dbReference>
<reference evidence="5" key="1">
    <citation type="submission" date="2020-06" db="EMBL/GenBank/DDBJ databases">
        <title>WGS assembly of Ceratodon purpureus strain R40.</title>
        <authorList>
            <person name="Carey S.B."/>
            <person name="Jenkins J."/>
            <person name="Shu S."/>
            <person name="Lovell J.T."/>
            <person name="Sreedasyam A."/>
            <person name="Maumus F."/>
            <person name="Tiley G.P."/>
            <person name="Fernandez-Pozo N."/>
            <person name="Barry K."/>
            <person name="Chen C."/>
            <person name="Wang M."/>
            <person name="Lipzen A."/>
            <person name="Daum C."/>
            <person name="Saski C.A."/>
            <person name="Payton A.C."/>
            <person name="Mcbreen J.C."/>
            <person name="Conrad R.E."/>
            <person name="Kollar L.M."/>
            <person name="Olsson S."/>
            <person name="Huttunen S."/>
            <person name="Landis J.B."/>
            <person name="Wickett N.J."/>
            <person name="Johnson M.G."/>
            <person name="Rensing S.A."/>
            <person name="Grimwood J."/>
            <person name="Schmutz J."/>
            <person name="Mcdaniel S.F."/>
        </authorList>
    </citation>
    <scope>NUCLEOTIDE SEQUENCE</scope>
    <source>
        <strain evidence="5">R40</strain>
    </source>
</reference>
<dbReference type="SUPFAM" id="SSF47473">
    <property type="entry name" value="EF-hand"/>
    <property type="match status" value="1"/>
</dbReference>
<proteinExistence type="predicted"/>
<dbReference type="GO" id="GO:0016460">
    <property type="term" value="C:myosin II complex"/>
    <property type="evidence" value="ECO:0007669"/>
    <property type="project" value="TreeGrafter"/>
</dbReference>
<dbReference type="Pfam" id="PF13499">
    <property type="entry name" value="EF-hand_7"/>
    <property type="match status" value="2"/>
</dbReference>
<dbReference type="Proteomes" id="UP000822688">
    <property type="component" value="Chromosome 2"/>
</dbReference>
<dbReference type="InterPro" id="IPR050230">
    <property type="entry name" value="CALM/Myosin/TropC-like"/>
</dbReference>
<dbReference type="AlphaFoldDB" id="A0A8T0IXG8"/>
<dbReference type="PANTHER" id="PTHR23048:SF59">
    <property type="entry name" value="EF-HAND SUPERFAMILY PROTEIN"/>
    <property type="match status" value="1"/>
</dbReference>
<comment type="caution">
    <text evidence="5">The sequence shown here is derived from an EMBL/GenBank/DDBJ whole genome shotgun (WGS) entry which is preliminary data.</text>
</comment>
<dbReference type="PROSITE" id="PS00018">
    <property type="entry name" value="EF_HAND_1"/>
    <property type="match status" value="1"/>
</dbReference>
<dbReference type="SMART" id="SM00054">
    <property type="entry name" value="EFh"/>
    <property type="match status" value="4"/>
</dbReference>
<accession>A0A8T0IXG8</accession>
<name>A0A8T0IXG8_CERPU</name>
<keyword evidence="1" id="KW-0677">Repeat</keyword>
<organism evidence="5 6">
    <name type="scientific">Ceratodon purpureus</name>
    <name type="common">Fire moss</name>
    <name type="synonym">Dicranum purpureum</name>
    <dbReference type="NCBI Taxonomy" id="3225"/>
    <lineage>
        <taxon>Eukaryota</taxon>
        <taxon>Viridiplantae</taxon>
        <taxon>Streptophyta</taxon>
        <taxon>Embryophyta</taxon>
        <taxon>Bryophyta</taxon>
        <taxon>Bryophytina</taxon>
        <taxon>Bryopsida</taxon>
        <taxon>Dicranidae</taxon>
        <taxon>Pseudoditrichales</taxon>
        <taxon>Ditrichaceae</taxon>
        <taxon>Ceratodon</taxon>
    </lineage>
</organism>
<gene>
    <name evidence="5" type="ORF">KC19_2G200000</name>
</gene>
<keyword evidence="6" id="KW-1185">Reference proteome</keyword>
<protein>
    <recommendedName>
        <fullName evidence="4">EF-hand domain-containing protein</fullName>
    </recommendedName>
</protein>
<dbReference type="PROSITE" id="PS50222">
    <property type="entry name" value="EF_HAND_2"/>
    <property type="match status" value="4"/>
</dbReference>
<feature type="compositionally biased region" description="Polar residues" evidence="3">
    <location>
        <begin position="56"/>
        <end position="67"/>
    </location>
</feature>
<dbReference type="InterPro" id="IPR002048">
    <property type="entry name" value="EF_hand_dom"/>
</dbReference>
<evidence type="ECO:0000256" key="2">
    <source>
        <dbReference type="ARBA" id="ARBA00022837"/>
    </source>
</evidence>
<feature type="region of interest" description="Disordered" evidence="3">
    <location>
        <begin position="1"/>
        <end position="67"/>
    </location>
</feature>
<dbReference type="Gene3D" id="1.10.238.10">
    <property type="entry name" value="EF-hand"/>
    <property type="match status" value="3"/>
</dbReference>
<evidence type="ECO:0000256" key="1">
    <source>
        <dbReference type="ARBA" id="ARBA00022737"/>
    </source>
</evidence>
<keyword evidence="2" id="KW-0106">Calcium</keyword>
<dbReference type="FunFam" id="1.10.238.10:FF:000003">
    <property type="entry name" value="Calmodulin A"/>
    <property type="match status" value="1"/>
</dbReference>
<dbReference type="InterPro" id="IPR018247">
    <property type="entry name" value="EF_Hand_1_Ca_BS"/>
</dbReference>
<dbReference type="GO" id="GO:0005509">
    <property type="term" value="F:calcium ion binding"/>
    <property type="evidence" value="ECO:0007669"/>
    <property type="project" value="InterPro"/>
</dbReference>
<feature type="domain" description="EF-hand" evidence="4">
    <location>
        <begin position="157"/>
        <end position="192"/>
    </location>
</feature>
<feature type="domain" description="EF-hand" evidence="4">
    <location>
        <begin position="120"/>
        <end position="155"/>
    </location>
</feature>
<evidence type="ECO:0000256" key="3">
    <source>
        <dbReference type="SAM" id="MobiDB-lite"/>
    </source>
</evidence>
<evidence type="ECO:0000259" key="4">
    <source>
        <dbReference type="PROSITE" id="PS50222"/>
    </source>
</evidence>
<sequence length="235" mass="26990">MEEMMSSSPHMEPLGQQGLQDPNWMGSWNPASSPSPPLQNLQRAAQPPGSRLGSYSMPSLVSASPKTSIRKNDKIHEIFDISDYDKDEIRLAFELFDTRKVGRLCYRDLKVAMRALECHVKKAEVKHLMEKYSKDDNNEIGLDEFMQIMLTKYKDKDPDMNISKVFSVFDEEGKGKISIKNIRKVARELGEVFTDEQLEAMIEEFDKDEDGYVTKDEFYNIMKKNEGLLNDSFIG</sequence>
<dbReference type="CDD" id="cd00051">
    <property type="entry name" value="EFh"/>
    <property type="match status" value="2"/>
</dbReference>
<dbReference type="PANTHER" id="PTHR23048">
    <property type="entry name" value="MYOSIN LIGHT CHAIN 1, 3"/>
    <property type="match status" value="1"/>
</dbReference>
<evidence type="ECO:0000313" key="5">
    <source>
        <dbReference type="EMBL" id="KAG0587905.1"/>
    </source>
</evidence>
<dbReference type="InterPro" id="IPR011992">
    <property type="entry name" value="EF-hand-dom_pair"/>
</dbReference>
<feature type="compositionally biased region" description="Low complexity" evidence="3">
    <location>
        <begin position="1"/>
        <end position="13"/>
    </location>
</feature>
<feature type="domain" description="EF-hand" evidence="4">
    <location>
        <begin position="193"/>
        <end position="228"/>
    </location>
</feature>